<protein>
    <recommendedName>
        <fullName evidence="4">DUF2330 domain-containing protein</fullName>
    </recommendedName>
</protein>
<keyword evidence="1" id="KW-0812">Transmembrane</keyword>
<sequence length="317" mass="35626">MKKIDKKIILLLVVFSLVGLTASACDVPVFRYALERWQADKFKLEIPETLQVDKVDDNSNLSIEKKSTQQVKVYFPHANSPFLVEEQEDFSYAALIDSPARREIAKRLIAGDSVVWVALTKDGQLPEQEALEQGLRSSEKKLSKEDRQLKFSTLSIKRDSKEERYFIASLLTVENDLMEIDESMVFPVFGRGRVLEPVIAQGINEENINEMSTYLSGDCSCEIKNQNPGLDLLFNFNWEEALEGKSQIVEKSLPELSGVLDFKAENPPSKAPASNEPVPEKFPDSPEHEINGSLALYLGAGLLLVIVISSFIIFIKR</sequence>
<evidence type="ECO:0000313" key="2">
    <source>
        <dbReference type="EMBL" id="WDE97206.1"/>
    </source>
</evidence>
<proteinExistence type="predicted"/>
<dbReference type="PROSITE" id="PS51257">
    <property type="entry name" value="PROKAR_LIPOPROTEIN"/>
    <property type="match status" value="1"/>
</dbReference>
<evidence type="ECO:0000256" key="1">
    <source>
        <dbReference type="SAM" id="Phobius"/>
    </source>
</evidence>
<keyword evidence="3" id="KW-1185">Reference proteome</keyword>
<evidence type="ECO:0000313" key="3">
    <source>
        <dbReference type="Proteomes" id="UP001214250"/>
    </source>
</evidence>
<keyword evidence="1" id="KW-0472">Membrane</keyword>
<keyword evidence="1" id="KW-1133">Transmembrane helix</keyword>
<organism evidence="2 3">
    <name type="scientific">Lentisphaera profundi</name>
    <dbReference type="NCBI Taxonomy" id="1658616"/>
    <lineage>
        <taxon>Bacteria</taxon>
        <taxon>Pseudomonadati</taxon>
        <taxon>Lentisphaerota</taxon>
        <taxon>Lentisphaeria</taxon>
        <taxon>Lentisphaerales</taxon>
        <taxon>Lentisphaeraceae</taxon>
        <taxon>Lentisphaera</taxon>
    </lineage>
</organism>
<reference evidence="2 3" key="1">
    <citation type="submission" date="2023-02" db="EMBL/GenBank/DDBJ databases">
        <title>Genome sequence of Lentisphaera profundi SAORIC-696.</title>
        <authorList>
            <person name="Kim e."/>
            <person name="Cho J.-C."/>
            <person name="Choi A."/>
            <person name="Kang I."/>
        </authorList>
    </citation>
    <scope>NUCLEOTIDE SEQUENCE [LARGE SCALE GENOMIC DNA]</scope>
    <source>
        <strain evidence="2 3">SAORIC-696</strain>
    </source>
</reference>
<dbReference type="Proteomes" id="UP001214250">
    <property type="component" value="Chromosome 1"/>
</dbReference>
<accession>A0ABY7VSM6</accession>
<dbReference type="EMBL" id="CP117811">
    <property type="protein sequence ID" value="WDE97206.1"/>
    <property type="molecule type" value="Genomic_DNA"/>
</dbReference>
<gene>
    <name evidence="2" type="ORF">PQO03_04465</name>
</gene>
<dbReference type="RefSeq" id="WP_274151451.1">
    <property type="nucleotide sequence ID" value="NZ_CP117811.1"/>
</dbReference>
<name>A0ABY7VSM6_9BACT</name>
<evidence type="ECO:0008006" key="4">
    <source>
        <dbReference type="Google" id="ProtNLM"/>
    </source>
</evidence>
<feature type="transmembrane region" description="Helical" evidence="1">
    <location>
        <begin position="294"/>
        <end position="315"/>
    </location>
</feature>